<protein>
    <submittedName>
        <fullName evidence="2">Uncharacterized protein</fullName>
    </submittedName>
</protein>
<dbReference type="Proteomes" id="UP001064087">
    <property type="component" value="Chromosome"/>
</dbReference>
<reference evidence="2" key="1">
    <citation type="submission" date="2022-10" db="EMBL/GenBank/DDBJ databases">
        <title>Roseovarius pelagicus sp. nov., isolated from Arctic seawater.</title>
        <authorList>
            <person name="Hong Y.W."/>
            <person name="Hwang C.Y."/>
        </authorList>
    </citation>
    <scope>NUCLEOTIDE SEQUENCE</scope>
    <source>
        <strain evidence="2">HL-MP18</strain>
    </source>
</reference>
<organism evidence="2 3">
    <name type="scientific">Roseovarius pelagicus</name>
    <dbReference type="NCBI Taxonomy" id="2980108"/>
    <lineage>
        <taxon>Bacteria</taxon>
        <taxon>Pseudomonadati</taxon>
        <taxon>Pseudomonadota</taxon>
        <taxon>Alphaproteobacteria</taxon>
        <taxon>Rhodobacterales</taxon>
        <taxon>Roseobacteraceae</taxon>
        <taxon>Roseovarius</taxon>
    </lineage>
</organism>
<sequence length="169" mass="18550">MRNIIYTSLAIALTGMATAQQGPTPGCYAREYSKAHLDKYPDQVARAVWLWIQDQDFTGTPERHAWLLVDFANQGHVKRDGHGAQRLDQGLVCFETGEGHKGCAVDCDGGSFVVTRETDSALTIATEGLWVGDTEECGGAINIAEFPGTQVKYRLNRVDEVQCMAQVEN</sequence>
<name>A0ABY6D9S4_9RHOB</name>
<evidence type="ECO:0000313" key="3">
    <source>
        <dbReference type="Proteomes" id="UP001064087"/>
    </source>
</evidence>
<keyword evidence="3" id="KW-1185">Reference proteome</keyword>
<dbReference type="EMBL" id="CP106738">
    <property type="protein sequence ID" value="UXX82892.1"/>
    <property type="molecule type" value="Genomic_DNA"/>
</dbReference>
<accession>A0ABY6D9S4</accession>
<dbReference type="RefSeq" id="WP_263047673.1">
    <property type="nucleotide sequence ID" value="NZ_CP106738.1"/>
</dbReference>
<gene>
    <name evidence="2" type="ORF">N7U68_17670</name>
</gene>
<proteinExistence type="predicted"/>
<evidence type="ECO:0000256" key="1">
    <source>
        <dbReference type="SAM" id="SignalP"/>
    </source>
</evidence>
<keyword evidence="1" id="KW-0732">Signal</keyword>
<feature type="signal peptide" evidence="1">
    <location>
        <begin position="1"/>
        <end position="19"/>
    </location>
</feature>
<evidence type="ECO:0000313" key="2">
    <source>
        <dbReference type="EMBL" id="UXX82892.1"/>
    </source>
</evidence>
<feature type="chain" id="PRO_5047469663" evidence="1">
    <location>
        <begin position="20"/>
        <end position="169"/>
    </location>
</feature>